<organism evidence="2">
    <name type="scientific">Pyrodinium bahamense</name>
    <dbReference type="NCBI Taxonomy" id="73915"/>
    <lineage>
        <taxon>Eukaryota</taxon>
        <taxon>Sar</taxon>
        <taxon>Alveolata</taxon>
        <taxon>Dinophyceae</taxon>
        <taxon>Gonyaulacales</taxon>
        <taxon>Pyrocystaceae</taxon>
        <taxon>Pyrodinium</taxon>
    </lineage>
</organism>
<gene>
    <name evidence="2" type="ORF">PBAH0796_LOCUS13347</name>
</gene>
<keyword evidence="1" id="KW-0812">Transmembrane</keyword>
<protein>
    <submittedName>
        <fullName evidence="2">Uncharacterized protein</fullName>
    </submittedName>
</protein>
<sequence>MVVPAFKLLLLCVGEIWRSSTDPSKVRGARLCIYTVQLVSKWACPDMFAYILLLYLLRSLGGDLVGSQVHLDMGFMHFSVFCICSTFSSLAIRLPARPPPEGSCRQSPQQAQQHRRRREEKALVAQLRFWLVAGLALLFLLCLGAGICTSCMSLRVDTSLLVKPTGPLPSWVQPVLTWLDVASQTASDVKLWQCVVSLCWWSLDEANCFLALLLLAVFALALPAANMVLLLCVSAGEVVSAVGSPPQPGHRKGYVSCASSAVHVLKHLSMLDVAITGIVVACLVTGVYKEQGIVLSMGPGLAYLVLAEAIHYATYHLVQCSVTTAPEEVAQPAATSEP</sequence>
<keyword evidence="1" id="KW-1133">Transmembrane helix</keyword>
<keyword evidence="1" id="KW-0472">Membrane</keyword>
<feature type="transmembrane region" description="Helical" evidence="1">
    <location>
        <begin position="129"/>
        <end position="154"/>
    </location>
</feature>
<feature type="transmembrane region" description="Helical" evidence="1">
    <location>
        <begin position="268"/>
        <end position="288"/>
    </location>
</feature>
<evidence type="ECO:0000256" key="1">
    <source>
        <dbReference type="SAM" id="Phobius"/>
    </source>
</evidence>
<evidence type="ECO:0000313" key="2">
    <source>
        <dbReference type="EMBL" id="CAD8357980.1"/>
    </source>
</evidence>
<feature type="transmembrane region" description="Helical" evidence="1">
    <location>
        <begin position="209"/>
        <end position="236"/>
    </location>
</feature>
<reference evidence="2" key="1">
    <citation type="submission" date="2021-01" db="EMBL/GenBank/DDBJ databases">
        <authorList>
            <person name="Corre E."/>
            <person name="Pelletier E."/>
            <person name="Niang G."/>
            <person name="Scheremetjew M."/>
            <person name="Finn R."/>
            <person name="Kale V."/>
            <person name="Holt S."/>
            <person name="Cochrane G."/>
            <person name="Meng A."/>
            <person name="Brown T."/>
            <person name="Cohen L."/>
        </authorList>
    </citation>
    <scope>NUCLEOTIDE SEQUENCE</scope>
    <source>
        <strain evidence="2">Pbaha01</strain>
    </source>
</reference>
<proteinExistence type="predicted"/>
<dbReference type="AlphaFoldDB" id="A0A7S0AAC9"/>
<name>A0A7S0AAC9_9DINO</name>
<dbReference type="EMBL" id="HBEG01022009">
    <property type="protein sequence ID" value="CAD8357980.1"/>
    <property type="molecule type" value="Transcribed_RNA"/>
</dbReference>
<accession>A0A7S0AAC9</accession>